<dbReference type="InterPro" id="IPR009091">
    <property type="entry name" value="RCC1/BLIP-II"/>
</dbReference>
<dbReference type="InterPro" id="IPR051553">
    <property type="entry name" value="Ran_GTPase-activating"/>
</dbReference>
<proteinExistence type="predicted"/>
<accession>A0ABR2KV09</accession>
<organism evidence="2 3">
    <name type="scientific">Tritrichomonas musculus</name>
    <dbReference type="NCBI Taxonomy" id="1915356"/>
    <lineage>
        <taxon>Eukaryota</taxon>
        <taxon>Metamonada</taxon>
        <taxon>Parabasalia</taxon>
        <taxon>Tritrichomonadida</taxon>
        <taxon>Tritrichomonadidae</taxon>
        <taxon>Tritrichomonas</taxon>
    </lineage>
</organism>
<protein>
    <submittedName>
        <fullName evidence="2">Uncharacterized protein</fullName>
    </submittedName>
</protein>
<dbReference type="PANTHER" id="PTHR45982:SF1">
    <property type="entry name" value="REGULATOR OF CHROMOSOME CONDENSATION"/>
    <property type="match status" value="1"/>
</dbReference>
<dbReference type="InterPro" id="IPR000408">
    <property type="entry name" value="Reg_chr_condens"/>
</dbReference>
<evidence type="ECO:0000256" key="1">
    <source>
        <dbReference type="PROSITE-ProRule" id="PRU00235"/>
    </source>
</evidence>
<evidence type="ECO:0000313" key="3">
    <source>
        <dbReference type="Proteomes" id="UP001470230"/>
    </source>
</evidence>
<feature type="repeat" description="RCC1" evidence="1">
    <location>
        <begin position="250"/>
        <end position="298"/>
    </location>
</feature>
<evidence type="ECO:0000313" key="2">
    <source>
        <dbReference type="EMBL" id="KAK8894883.1"/>
    </source>
</evidence>
<comment type="caution">
    <text evidence="2">The sequence shown here is derived from an EMBL/GenBank/DDBJ whole genome shotgun (WGS) entry which is preliminary data.</text>
</comment>
<dbReference type="SUPFAM" id="SSF50985">
    <property type="entry name" value="RCC1/BLIP-II"/>
    <property type="match status" value="1"/>
</dbReference>
<dbReference type="Gene3D" id="2.130.10.30">
    <property type="entry name" value="Regulator of chromosome condensation 1/beta-lactamase-inhibitor protein II"/>
    <property type="match status" value="1"/>
</dbReference>
<dbReference type="EMBL" id="JAPFFF010000003">
    <property type="protein sequence ID" value="KAK8894883.1"/>
    <property type="molecule type" value="Genomic_DNA"/>
</dbReference>
<dbReference type="PROSITE" id="PS50012">
    <property type="entry name" value="RCC1_3"/>
    <property type="match status" value="1"/>
</dbReference>
<dbReference type="Pfam" id="PF00415">
    <property type="entry name" value="RCC1"/>
    <property type="match status" value="1"/>
</dbReference>
<dbReference type="PANTHER" id="PTHR45982">
    <property type="entry name" value="REGULATOR OF CHROMOSOME CONDENSATION"/>
    <property type="match status" value="1"/>
</dbReference>
<keyword evidence="3" id="KW-1185">Reference proteome</keyword>
<dbReference type="Proteomes" id="UP001470230">
    <property type="component" value="Unassembled WGS sequence"/>
</dbReference>
<reference evidence="2 3" key="1">
    <citation type="submission" date="2024-04" db="EMBL/GenBank/DDBJ databases">
        <title>Tritrichomonas musculus Genome.</title>
        <authorList>
            <person name="Alves-Ferreira E."/>
            <person name="Grigg M."/>
            <person name="Lorenzi H."/>
            <person name="Galac M."/>
        </authorList>
    </citation>
    <scope>NUCLEOTIDE SEQUENCE [LARGE SCALE GENOMIC DNA]</scope>
    <source>
        <strain evidence="2 3">EAF2021</strain>
    </source>
</reference>
<gene>
    <name evidence="2" type="ORF">M9Y10_023323</name>
</gene>
<sequence length="335" mass="37809">MTSPKYGVFAAGDNSYHQIFDIQRVANRFQFCNELEIPYYQIVQIIAWGHSFAILKCDNSIFYITKDSELTQIYPSHQLIRIQFYSNSIIGLDSTGFLVQINLNNKTTKKISSCKLRTFSSSSNIIVGITFDPKNECVIIKENESQSKVIIEDTLAVGCTDNYIFISTKEDPSLYIYDIESSSLLKMNINERVISISCSEDISLFITENGNLYQYSFNDSTSAPIRIYSLPPVIEASSSVQHCAAITYDGRLFTWGYNPSCQLGTGNDRPSKDPVCVIKSSVSLVACGSQNTWVVKKPKKPARPEIMKLSIDEPNHLRKEPNKVVHHLFKSEIFV</sequence>
<name>A0ABR2KV09_9EUKA</name>